<evidence type="ECO:0000313" key="1">
    <source>
        <dbReference type="EMBL" id="KAI5673237.1"/>
    </source>
</evidence>
<organism evidence="1 2">
    <name type="scientific">Catharanthus roseus</name>
    <name type="common">Madagascar periwinkle</name>
    <name type="synonym">Vinca rosea</name>
    <dbReference type="NCBI Taxonomy" id="4058"/>
    <lineage>
        <taxon>Eukaryota</taxon>
        <taxon>Viridiplantae</taxon>
        <taxon>Streptophyta</taxon>
        <taxon>Embryophyta</taxon>
        <taxon>Tracheophyta</taxon>
        <taxon>Spermatophyta</taxon>
        <taxon>Magnoliopsida</taxon>
        <taxon>eudicotyledons</taxon>
        <taxon>Gunneridae</taxon>
        <taxon>Pentapetalae</taxon>
        <taxon>asterids</taxon>
        <taxon>lamiids</taxon>
        <taxon>Gentianales</taxon>
        <taxon>Apocynaceae</taxon>
        <taxon>Rauvolfioideae</taxon>
        <taxon>Vinceae</taxon>
        <taxon>Catharanthinae</taxon>
        <taxon>Catharanthus</taxon>
    </lineage>
</organism>
<sequence length="120" mass="13081">MITHIGGRIMLAMWSSGISGGSILGMALYCKLRIYQISMMQEVDDMVIGVIQGPPSSPTQIASFAKKVTTIIRRCMPSRRCPREPVPDRGAREVKRGAHRLPSGGARGGRAFVPPHPRGR</sequence>
<dbReference type="Proteomes" id="UP001060085">
    <property type="component" value="Linkage Group LG03"/>
</dbReference>
<proteinExistence type="predicted"/>
<keyword evidence="2" id="KW-1185">Reference proteome</keyword>
<reference evidence="2" key="1">
    <citation type="journal article" date="2023" name="Nat. Plants">
        <title>Single-cell RNA sequencing provides a high-resolution roadmap for understanding the multicellular compartmentation of specialized metabolism.</title>
        <authorList>
            <person name="Sun S."/>
            <person name="Shen X."/>
            <person name="Li Y."/>
            <person name="Li Y."/>
            <person name="Wang S."/>
            <person name="Li R."/>
            <person name="Zhang H."/>
            <person name="Shen G."/>
            <person name="Guo B."/>
            <person name="Wei J."/>
            <person name="Xu J."/>
            <person name="St-Pierre B."/>
            <person name="Chen S."/>
            <person name="Sun C."/>
        </authorList>
    </citation>
    <scope>NUCLEOTIDE SEQUENCE [LARGE SCALE GENOMIC DNA]</scope>
</reference>
<gene>
    <name evidence="1" type="ORF">M9H77_13601</name>
</gene>
<evidence type="ECO:0000313" key="2">
    <source>
        <dbReference type="Proteomes" id="UP001060085"/>
    </source>
</evidence>
<protein>
    <submittedName>
        <fullName evidence="1">Uncharacterized protein</fullName>
    </submittedName>
</protein>
<comment type="caution">
    <text evidence="1">The sequence shown here is derived from an EMBL/GenBank/DDBJ whole genome shotgun (WGS) entry which is preliminary data.</text>
</comment>
<dbReference type="EMBL" id="CM044703">
    <property type="protein sequence ID" value="KAI5673237.1"/>
    <property type="molecule type" value="Genomic_DNA"/>
</dbReference>
<accession>A0ACC0BKL8</accession>
<name>A0ACC0BKL8_CATRO</name>